<dbReference type="AlphaFoldDB" id="A0A835B7R7"/>
<dbReference type="Pfam" id="PF00383">
    <property type="entry name" value="dCMP_cyt_deam_1"/>
    <property type="match status" value="1"/>
</dbReference>
<dbReference type="GO" id="GO:0008270">
    <property type="term" value="F:zinc ion binding"/>
    <property type="evidence" value="ECO:0007669"/>
    <property type="project" value="InterPro"/>
</dbReference>
<dbReference type="FunFam" id="3.40.140.10:FF:000011">
    <property type="entry name" value="tRNA-specific adenosine deaminase"/>
    <property type="match status" value="1"/>
</dbReference>
<feature type="domain" description="CMP/dCMP-type deaminase" evidence="5">
    <location>
        <begin position="10"/>
        <end position="132"/>
    </location>
</feature>
<dbReference type="PROSITE" id="PS51747">
    <property type="entry name" value="CYT_DCMP_DEAMINASES_2"/>
    <property type="match status" value="1"/>
</dbReference>
<evidence type="ECO:0000256" key="3">
    <source>
        <dbReference type="ARBA" id="ARBA00022801"/>
    </source>
</evidence>
<dbReference type="PROSITE" id="PS00903">
    <property type="entry name" value="CYT_DCMP_DEAMINASES_1"/>
    <property type="match status" value="1"/>
</dbReference>
<dbReference type="Gene3D" id="3.40.140.10">
    <property type="entry name" value="Cytidine Deaminase, domain 2"/>
    <property type="match status" value="1"/>
</dbReference>
<evidence type="ECO:0000313" key="6">
    <source>
        <dbReference type="EMBL" id="KAF8690568.1"/>
    </source>
</evidence>
<protein>
    <recommendedName>
        <fullName evidence="5">CMP/dCMP-type deaminase domain-containing protein</fullName>
    </recommendedName>
</protein>
<evidence type="ECO:0000256" key="2">
    <source>
        <dbReference type="ARBA" id="ARBA00022723"/>
    </source>
</evidence>
<evidence type="ECO:0000256" key="1">
    <source>
        <dbReference type="ARBA" id="ARBA00006576"/>
    </source>
</evidence>
<reference evidence="6" key="1">
    <citation type="submission" date="2020-07" db="EMBL/GenBank/DDBJ databases">
        <title>Genome sequence and genetic diversity analysis of an under-domesticated orphan crop, white fonio (Digitaria exilis).</title>
        <authorList>
            <person name="Bennetzen J.L."/>
            <person name="Chen S."/>
            <person name="Ma X."/>
            <person name="Wang X."/>
            <person name="Yssel A.E.J."/>
            <person name="Chaluvadi S.R."/>
            <person name="Johnson M."/>
            <person name="Gangashetty P."/>
            <person name="Hamidou F."/>
            <person name="Sanogo M.D."/>
            <person name="Zwaenepoel A."/>
            <person name="Wallace J."/>
            <person name="Van De Peer Y."/>
            <person name="Van Deynze A."/>
        </authorList>
    </citation>
    <scope>NUCLEOTIDE SEQUENCE</scope>
    <source>
        <tissue evidence="6">Leaves</tissue>
    </source>
</reference>
<dbReference type="InterPro" id="IPR016193">
    <property type="entry name" value="Cytidine_deaminase-like"/>
</dbReference>
<dbReference type="OrthoDB" id="408702at2759"/>
<dbReference type="GO" id="GO:0006152">
    <property type="term" value="P:purine nucleoside catabolic process"/>
    <property type="evidence" value="ECO:0007669"/>
    <property type="project" value="TreeGrafter"/>
</dbReference>
<dbReference type="PANTHER" id="PTHR11079:SF163">
    <property type="entry name" value="CYTIDINE_DEOXYCYTIDYLATE DEAMINASE FAMILY PROTEIN"/>
    <property type="match status" value="1"/>
</dbReference>
<evidence type="ECO:0000259" key="5">
    <source>
        <dbReference type="PROSITE" id="PS51747"/>
    </source>
</evidence>
<gene>
    <name evidence="6" type="ORF">HU200_040932</name>
</gene>
<dbReference type="EMBL" id="JACEFO010001972">
    <property type="protein sequence ID" value="KAF8690568.1"/>
    <property type="molecule type" value="Genomic_DNA"/>
</dbReference>
<dbReference type="GO" id="GO:0047974">
    <property type="term" value="F:guanosine deaminase activity"/>
    <property type="evidence" value="ECO:0007669"/>
    <property type="project" value="TreeGrafter"/>
</dbReference>
<keyword evidence="2" id="KW-0479">Metal-binding</keyword>
<dbReference type="PANTHER" id="PTHR11079">
    <property type="entry name" value="CYTOSINE DEAMINASE FAMILY MEMBER"/>
    <property type="match status" value="1"/>
</dbReference>
<dbReference type="Proteomes" id="UP000636709">
    <property type="component" value="Unassembled WGS sequence"/>
</dbReference>
<dbReference type="CDD" id="cd01285">
    <property type="entry name" value="nucleoside_deaminase"/>
    <property type="match status" value="1"/>
</dbReference>
<dbReference type="InterPro" id="IPR016192">
    <property type="entry name" value="APOBEC/CMP_deaminase_Zn-bd"/>
</dbReference>
<dbReference type="Gramene" id="Dexi2A01G0008670.1">
    <property type="protein sequence ID" value="Dexi2A01G0008670.1:cds"/>
    <property type="gene ID" value="Dexi2A01G0008670"/>
</dbReference>
<name>A0A835B7R7_9POAL</name>
<sequence>MEAPQHSAQDRDYKLMKKAVDEAYRAVKTGEGAPFGAVVVRGGAVVASCHNVMLKNTDPSAHAEVTAIRQACKRLGKLDLSDCEIYASCEPCPMCIALIRSTKIKKVVFGAKAEAAVAAGYDASIPDAFVEYYRKSGMEIRQVDGEAARIAERVFEKAWEIPDEAMQRSRTGGDGWFEKAKGMVKCSGFCGLWK</sequence>
<accession>A0A835B7R7</accession>
<organism evidence="6 7">
    <name type="scientific">Digitaria exilis</name>
    <dbReference type="NCBI Taxonomy" id="1010633"/>
    <lineage>
        <taxon>Eukaryota</taxon>
        <taxon>Viridiplantae</taxon>
        <taxon>Streptophyta</taxon>
        <taxon>Embryophyta</taxon>
        <taxon>Tracheophyta</taxon>
        <taxon>Spermatophyta</taxon>
        <taxon>Magnoliopsida</taxon>
        <taxon>Liliopsida</taxon>
        <taxon>Poales</taxon>
        <taxon>Poaceae</taxon>
        <taxon>PACMAD clade</taxon>
        <taxon>Panicoideae</taxon>
        <taxon>Panicodae</taxon>
        <taxon>Paniceae</taxon>
        <taxon>Anthephorinae</taxon>
        <taxon>Digitaria</taxon>
    </lineage>
</organism>
<proteinExistence type="inferred from homology"/>
<dbReference type="InterPro" id="IPR002125">
    <property type="entry name" value="CMP_dCMP_dom"/>
</dbReference>
<evidence type="ECO:0000313" key="7">
    <source>
        <dbReference type="Proteomes" id="UP000636709"/>
    </source>
</evidence>
<dbReference type="SUPFAM" id="SSF53927">
    <property type="entry name" value="Cytidine deaminase-like"/>
    <property type="match status" value="1"/>
</dbReference>
<comment type="caution">
    <text evidence="6">The sequence shown here is derived from an EMBL/GenBank/DDBJ whole genome shotgun (WGS) entry which is preliminary data.</text>
</comment>
<evidence type="ECO:0000256" key="4">
    <source>
        <dbReference type="ARBA" id="ARBA00022833"/>
    </source>
</evidence>
<comment type="similarity">
    <text evidence="1">Belongs to the cytidine and deoxycytidylate deaminase family.</text>
</comment>
<keyword evidence="4" id="KW-0862">Zinc</keyword>
<keyword evidence="7" id="KW-1185">Reference proteome</keyword>
<keyword evidence="3" id="KW-0378">Hydrolase</keyword>